<proteinExistence type="predicted"/>
<evidence type="ECO:0000313" key="1">
    <source>
        <dbReference type="EMBL" id="PMD19313.1"/>
    </source>
</evidence>
<name>A0A2J6PZ61_9HELO</name>
<protein>
    <submittedName>
        <fullName evidence="1">Uncharacterized protein</fullName>
    </submittedName>
</protein>
<dbReference type="EMBL" id="KZ613490">
    <property type="protein sequence ID" value="PMD19313.1"/>
    <property type="molecule type" value="Genomic_DNA"/>
</dbReference>
<evidence type="ECO:0000313" key="2">
    <source>
        <dbReference type="Proteomes" id="UP000235672"/>
    </source>
</evidence>
<reference evidence="1 2" key="1">
    <citation type="submission" date="2016-05" db="EMBL/GenBank/DDBJ databases">
        <title>A degradative enzymes factory behind the ericoid mycorrhizal symbiosis.</title>
        <authorList>
            <consortium name="DOE Joint Genome Institute"/>
            <person name="Martino E."/>
            <person name="Morin E."/>
            <person name="Grelet G."/>
            <person name="Kuo A."/>
            <person name="Kohler A."/>
            <person name="Daghino S."/>
            <person name="Barry K."/>
            <person name="Choi C."/>
            <person name="Cichocki N."/>
            <person name="Clum A."/>
            <person name="Copeland A."/>
            <person name="Hainaut M."/>
            <person name="Haridas S."/>
            <person name="Labutti K."/>
            <person name="Lindquist E."/>
            <person name="Lipzen A."/>
            <person name="Khouja H.-R."/>
            <person name="Murat C."/>
            <person name="Ohm R."/>
            <person name="Olson A."/>
            <person name="Spatafora J."/>
            <person name="Veneault-Fourrey C."/>
            <person name="Henrissat B."/>
            <person name="Grigoriev I."/>
            <person name="Martin F."/>
            <person name="Perotto S."/>
        </authorList>
    </citation>
    <scope>NUCLEOTIDE SEQUENCE [LARGE SCALE GENOMIC DNA]</scope>
    <source>
        <strain evidence="1 2">UAMH 7357</strain>
    </source>
</reference>
<dbReference type="AlphaFoldDB" id="A0A2J6PZ61"/>
<keyword evidence="2" id="KW-1185">Reference proteome</keyword>
<accession>A0A2J6PZ61</accession>
<gene>
    <name evidence="1" type="ORF">NA56DRAFT_705901</name>
</gene>
<dbReference type="Proteomes" id="UP000235672">
    <property type="component" value="Unassembled WGS sequence"/>
</dbReference>
<organism evidence="1 2">
    <name type="scientific">Hyaloscypha hepaticicola</name>
    <dbReference type="NCBI Taxonomy" id="2082293"/>
    <lineage>
        <taxon>Eukaryota</taxon>
        <taxon>Fungi</taxon>
        <taxon>Dikarya</taxon>
        <taxon>Ascomycota</taxon>
        <taxon>Pezizomycotina</taxon>
        <taxon>Leotiomycetes</taxon>
        <taxon>Helotiales</taxon>
        <taxon>Hyaloscyphaceae</taxon>
        <taxon>Hyaloscypha</taxon>
    </lineage>
</organism>
<sequence length="169" mass="19099">MGSQIAPNLPYQKNNPRRNAFRIQIDTISTLCQILQKSQLHAQLPDNFTLSFCHPRASIVSRFRLDLRRLPSRYYCARGINRQTSQYSYASPRLELPLRTHQCPFSACSPALAAHQAFCDVRKTARIAYDNRSEIFVGIWKLEGDIGDTSGKDDTTRLPLGTSLGQNKG</sequence>